<sequence>MPHRCKIEIKASKLPCCDTLVKELRSRTESENLDSASIRIMGHTRSMNRR</sequence>
<gene>
    <name evidence="2" type="ORF">NCTC11190_01239</name>
</gene>
<dbReference type="Proteomes" id="UP000255233">
    <property type="component" value="Unassembled WGS sequence"/>
</dbReference>
<reference evidence="2 3" key="1">
    <citation type="submission" date="2018-06" db="EMBL/GenBank/DDBJ databases">
        <authorList>
            <consortium name="Pathogen Informatics"/>
            <person name="Doyle S."/>
        </authorList>
    </citation>
    <scope>NUCLEOTIDE SEQUENCE [LARGE SCALE GENOMIC DNA]</scope>
    <source>
        <strain evidence="2 3">NCTC11190</strain>
    </source>
</reference>
<protein>
    <submittedName>
        <fullName evidence="2">Uncharacterized protein</fullName>
    </submittedName>
</protein>
<feature type="region of interest" description="Disordered" evidence="1">
    <location>
        <begin position="31"/>
        <end position="50"/>
    </location>
</feature>
<evidence type="ECO:0000313" key="3">
    <source>
        <dbReference type="Proteomes" id="UP000255233"/>
    </source>
</evidence>
<evidence type="ECO:0000313" key="2">
    <source>
        <dbReference type="EMBL" id="SUE34022.1"/>
    </source>
</evidence>
<keyword evidence="3" id="KW-1185">Reference proteome</keyword>
<proteinExistence type="predicted"/>
<dbReference type="EMBL" id="UGVL01000001">
    <property type="protein sequence ID" value="SUE34022.1"/>
    <property type="molecule type" value="Genomic_DNA"/>
</dbReference>
<accession>A0A379MTR7</accession>
<evidence type="ECO:0000256" key="1">
    <source>
        <dbReference type="SAM" id="MobiDB-lite"/>
    </source>
</evidence>
<name>A0A379MTR7_9BACT</name>
<dbReference type="AlphaFoldDB" id="A0A379MTR7"/>
<organism evidence="2 3">
    <name type="scientific">Rikenella microfusus</name>
    <dbReference type="NCBI Taxonomy" id="28139"/>
    <lineage>
        <taxon>Bacteria</taxon>
        <taxon>Pseudomonadati</taxon>
        <taxon>Bacteroidota</taxon>
        <taxon>Bacteroidia</taxon>
        <taxon>Bacteroidales</taxon>
        <taxon>Rikenellaceae</taxon>
        <taxon>Rikenella</taxon>
    </lineage>
</organism>